<gene>
    <name evidence="1" type="ORF">SAMN04515677_103119</name>
</gene>
<dbReference type="Proteomes" id="UP000199068">
    <property type="component" value="Unassembled WGS sequence"/>
</dbReference>
<reference evidence="1 2" key="1">
    <citation type="submission" date="2016-10" db="EMBL/GenBank/DDBJ databases">
        <authorList>
            <person name="de Groot N.N."/>
        </authorList>
    </citation>
    <scope>NUCLEOTIDE SEQUENCE [LARGE SCALE GENOMIC DNA]</scope>
    <source>
        <strain evidence="1 2">DSM 797</strain>
    </source>
</reference>
<dbReference type="RefSeq" id="WP_092724831.1">
    <property type="nucleotide sequence ID" value="NZ_FNGW01000003.1"/>
</dbReference>
<sequence>MPKTNYTYRDFDINNHCNNLANQYLILVTIFAAIISQEIENDEDLGILGSFLISLGEEISLASETRIACKAKFEDEGYLSGQIEDVFDRGFKDNDNKNLRKVKKKYIKKIKKNCKK</sequence>
<dbReference type="STRING" id="1121325.SAMN04515677_103119"/>
<evidence type="ECO:0000313" key="1">
    <source>
        <dbReference type="EMBL" id="SDL70433.1"/>
    </source>
</evidence>
<dbReference type="EMBL" id="FNGW01000003">
    <property type="protein sequence ID" value="SDL70433.1"/>
    <property type="molecule type" value="Genomic_DNA"/>
</dbReference>
<dbReference type="AlphaFoldDB" id="A0A1G9M8J9"/>
<evidence type="ECO:0000313" key="2">
    <source>
        <dbReference type="Proteomes" id="UP000199068"/>
    </source>
</evidence>
<name>A0A1G9M8J9_9FIRM</name>
<protein>
    <submittedName>
        <fullName evidence="1">Uncharacterized protein</fullName>
    </submittedName>
</protein>
<organism evidence="1 2">
    <name type="scientific">Romboutsia lituseburensis DSM 797</name>
    <dbReference type="NCBI Taxonomy" id="1121325"/>
    <lineage>
        <taxon>Bacteria</taxon>
        <taxon>Bacillati</taxon>
        <taxon>Bacillota</taxon>
        <taxon>Clostridia</taxon>
        <taxon>Peptostreptococcales</taxon>
        <taxon>Peptostreptococcaceae</taxon>
        <taxon>Romboutsia</taxon>
    </lineage>
</organism>
<keyword evidence="2" id="KW-1185">Reference proteome</keyword>
<proteinExistence type="predicted"/>
<accession>A0A1G9M8J9</accession>